<reference evidence="3" key="1">
    <citation type="submission" date="2025-08" db="UniProtKB">
        <authorList>
            <consortium name="RefSeq"/>
        </authorList>
    </citation>
    <scope>IDENTIFICATION</scope>
</reference>
<evidence type="ECO:0000313" key="3">
    <source>
        <dbReference type="RefSeq" id="XP_014481169.1"/>
    </source>
</evidence>
<protein>
    <submittedName>
        <fullName evidence="3">Outer dense fiber protein 3-like</fullName>
    </submittedName>
</protein>
<dbReference type="OrthoDB" id="429991at2759"/>
<dbReference type="KEGG" id="dqu:106747783"/>
<proteinExistence type="predicted"/>
<dbReference type="RefSeq" id="XP_014481169.1">
    <property type="nucleotide sequence ID" value="XM_014625683.1"/>
</dbReference>
<keyword evidence="2" id="KW-1185">Reference proteome</keyword>
<name>A0A6P3XSY7_DINQU</name>
<dbReference type="Proteomes" id="UP000515204">
    <property type="component" value="Unplaced"/>
</dbReference>
<gene>
    <name evidence="3" type="primary">LOC106747783</name>
</gene>
<dbReference type="AlphaFoldDB" id="A0A6P3XSY7"/>
<evidence type="ECO:0000313" key="2">
    <source>
        <dbReference type="Proteomes" id="UP000515204"/>
    </source>
</evidence>
<accession>A0A6P3XSY7</accession>
<feature type="region of interest" description="Disordered" evidence="1">
    <location>
        <begin position="1"/>
        <end position="22"/>
    </location>
</feature>
<feature type="compositionally biased region" description="Basic and acidic residues" evidence="1">
    <location>
        <begin position="11"/>
        <end position="21"/>
    </location>
</feature>
<dbReference type="GeneID" id="106747783"/>
<feature type="compositionally biased region" description="Basic residues" evidence="1">
    <location>
        <begin position="1"/>
        <end position="10"/>
    </location>
</feature>
<evidence type="ECO:0000256" key="1">
    <source>
        <dbReference type="SAM" id="MobiDB-lite"/>
    </source>
</evidence>
<sequence length="232" mass="26275">MPPKKGRKKGRPVDEKEKKTPVEMAQETAMCGVIVPGPKYKLKTLVGYKGHCISKFRNPAYTLGEYMMQRYETISPGPKYKFKERRRPGYTFGMAAVRDDTTIGPGPKYKFPRDRGIAFLMKWRTKQRKVSETPGPYTVKHTIDSPAYTMGLFTPAWKYKAGAGPYTPDNINVTKPKAPIPSIALRYEYPPLPRSPGPIYNFKLPRLTPAFSFGTKHSPCAPPYITECDDRC</sequence>
<organism evidence="2 3">
    <name type="scientific">Dinoponera quadriceps</name>
    <name type="common">South American ant</name>
    <dbReference type="NCBI Taxonomy" id="609295"/>
    <lineage>
        <taxon>Eukaryota</taxon>
        <taxon>Metazoa</taxon>
        <taxon>Ecdysozoa</taxon>
        <taxon>Arthropoda</taxon>
        <taxon>Hexapoda</taxon>
        <taxon>Insecta</taxon>
        <taxon>Pterygota</taxon>
        <taxon>Neoptera</taxon>
        <taxon>Endopterygota</taxon>
        <taxon>Hymenoptera</taxon>
        <taxon>Apocrita</taxon>
        <taxon>Aculeata</taxon>
        <taxon>Formicoidea</taxon>
        <taxon>Formicidae</taxon>
        <taxon>Ponerinae</taxon>
        <taxon>Ponerini</taxon>
        <taxon>Dinoponera</taxon>
    </lineage>
</organism>